<reference evidence="9" key="1">
    <citation type="submission" date="2015-02" db="EMBL/GenBank/DDBJ databases">
        <title>Genome sequencing for Strongylocentrotus purpuratus.</title>
        <authorList>
            <person name="Murali S."/>
            <person name="Liu Y."/>
            <person name="Vee V."/>
            <person name="English A."/>
            <person name="Wang M."/>
            <person name="Skinner E."/>
            <person name="Han Y."/>
            <person name="Muzny D.M."/>
            <person name="Worley K.C."/>
            <person name="Gibbs R.A."/>
        </authorList>
    </citation>
    <scope>NUCLEOTIDE SEQUENCE</scope>
</reference>
<dbReference type="InterPro" id="IPR037359">
    <property type="entry name" value="NST/OST"/>
</dbReference>
<evidence type="ECO:0000256" key="3">
    <source>
        <dbReference type="PIRSR" id="PIRSR637359-1"/>
    </source>
</evidence>
<feature type="binding site" evidence="4">
    <location>
        <position position="251"/>
    </location>
    <ligand>
        <name>3'-phosphoadenylyl sulfate</name>
        <dbReference type="ChEBI" id="CHEBI:58339"/>
    </ligand>
</feature>
<dbReference type="SUPFAM" id="SSF52540">
    <property type="entry name" value="P-loop containing nucleoside triphosphate hydrolases"/>
    <property type="match status" value="1"/>
</dbReference>
<reference evidence="8" key="2">
    <citation type="submission" date="2021-01" db="UniProtKB">
        <authorList>
            <consortium name="EnsemblMetazoa"/>
        </authorList>
    </citation>
    <scope>IDENTIFICATION</scope>
</reference>
<dbReference type="PANTHER" id="PTHR10605">
    <property type="entry name" value="HEPARAN SULFATE SULFOTRANSFERASE"/>
    <property type="match status" value="1"/>
</dbReference>
<evidence type="ECO:0000256" key="6">
    <source>
        <dbReference type="SAM" id="Phobius"/>
    </source>
</evidence>
<feature type="transmembrane region" description="Helical" evidence="6">
    <location>
        <begin position="25"/>
        <end position="42"/>
    </location>
</feature>
<dbReference type="OrthoDB" id="411451at2759"/>
<dbReference type="InParanoid" id="A0A7M7N497"/>
<dbReference type="Pfam" id="PF00685">
    <property type="entry name" value="Sulfotransfer_1"/>
    <property type="match status" value="1"/>
</dbReference>
<evidence type="ECO:0000256" key="5">
    <source>
        <dbReference type="PIRSR" id="PIRSR637359-3"/>
    </source>
</evidence>
<feature type="binding site" evidence="4">
    <location>
        <position position="243"/>
    </location>
    <ligand>
        <name>3'-phosphoadenylyl sulfate</name>
        <dbReference type="ChEBI" id="CHEBI:58339"/>
    </ligand>
</feature>
<dbReference type="KEGG" id="spu:115919791"/>
<evidence type="ECO:0000256" key="4">
    <source>
        <dbReference type="PIRSR" id="PIRSR637359-2"/>
    </source>
</evidence>
<feature type="binding site" evidence="4">
    <location>
        <begin position="381"/>
        <end position="385"/>
    </location>
    <ligand>
        <name>3'-phosphoadenylyl sulfate</name>
        <dbReference type="ChEBI" id="CHEBI:58339"/>
    </ligand>
</feature>
<dbReference type="GeneID" id="115919791"/>
<evidence type="ECO:0000259" key="7">
    <source>
        <dbReference type="Pfam" id="PF00685"/>
    </source>
</evidence>
<dbReference type="Proteomes" id="UP000007110">
    <property type="component" value="Unassembled WGS sequence"/>
</dbReference>
<name>A0A7M7N497_STRPU</name>
<dbReference type="FunFam" id="3.40.50.300:FF:004163">
    <property type="entry name" value="Uncharacterized protein"/>
    <property type="match status" value="1"/>
</dbReference>
<accession>A0A7M7N497</accession>
<dbReference type="InterPro" id="IPR027417">
    <property type="entry name" value="P-loop_NTPase"/>
</dbReference>
<keyword evidence="6" id="KW-1133">Transmembrane helix</keyword>
<organism evidence="8 9">
    <name type="scientific">Strongylocentrotus purpuratus</name>
    <name type="common">Purple sea urchin</name>
    <dbReference type="NCBI Taxonomy" id="7668"/>
    <lineage>
        <taxon>Eukaryota</taxon>
        <taxon>Metazoa</taxon>
        <taxon>Echinodermata</taxon>
        <taxon>Eleutherozoa</taxon>
        <taxon>Echinozoa</taxon>
        <taxon>Echinoidea</taxon>
        <taxon>Euechinoidea</taxon>
        <taxon>Echinacea</taxon>
        <taxon>Camarodonta</taxon>
        <taxon>Echinidea</taxon>
        <taxon>Strongylocentrotidae</taxon>
        <taxon>Strongylocentrotus</taxon>
    </lineage>
</organism>
<evidence type="ECO:0000256" key="2">
    <source>
        <dbReference type="ARBA" id="ARBA00023180"/>
    </source>
</evidence>
<dbReference type="OMA" id="HEIHINE"/>
<dbReference type="RefSeq" id="XP_030829855.1">
    <property type="nucleotide sequence ID" value="XM_030973995.1"/>
</dbReference>
<evidence type="ECO:0000313" key="9">
    <source>
        <dbReference type="Proteomes" id="UP000007110"/>
    </source>
</evidence>
<keyword evidence="5" id="KW-1015">Disulfide bond</keyword>
<keyword evidence="9" id="KW-1185">Reference proteome</keyword>
<keyword evidence="1" id="KW-0808">Transferase</keyword>
<keyword evidence="6" id="KW-0812">Transmembrane</keyword>
<feature type="disulfide bond" evidence="5">
    <location>
        <begin position="368"/>
        <end position="376"/>
    </location>
</feature>
<dbReference type="AlphaFoldDB" id="A0A7M7N497"/>
<evidence type="ECO:0000313" key="8">
    <source>
        <dbReference type="EnsemblMetazoa" id="XP_030829855"/>
    </source>
</evidence>
<feature type="active site" description="For sulfotransferase activity" evidence="3">
    <location>
        <position position="162"/>
    </location>
</feature>
<dbReference type="GO" id="GO:0008467">
    <property type="term" value="F:[heparan sulfate]-glucosamine 3-sulfotransferase activity"/>
    <property type="evidence" value="ECO:0000318"/>
    <property type="project" value="GO_Central"/>
</dbReference>
<proteinExistence type="predicted"/>
<dbReference type="Gene3D" id="3.40.50.300">
    <property type="entry name" value="P-loop containing nucleotide triphosphate hydrolases"/>
    <property type="match status" value="1"/>
</dbReference>
<dbReference type="InterPro" id="IPR000863">
    <property type="entry name" value="Sulfotransferase_dom"/>
</dbReference>
<protein>
    <recommendedName>
        <fullName evidence="7">Sulfotransferase domain-containing protein</fullName>
    </recommendedName>
</protein>
<keyword evidence="6" id="KW-0472">Membrane</keyword>
<evidence type="ECO:0000256" key="1">
    <source>
        <dbReference type="ARBA" id="ARBA00022679"/>
    </source>
</evidence>
<dbReference type="EnsemblMetazoa" id="XM_030973995">
    <property type="protein sequence ID" value="XP_030829855"/>
    <property type="gene ID" value="LOC115919791"/>
</dbReference>
<sequence length="421" mass="48427">MTLHFYILNPSVSTMARTLLGRSEAAMAAITALLMLGFFIAYQTSVDSSRELRYAMASGANSTLCSCEHDVETAIRALKQHLSVSAVSTAPIRIKSPVTNSLMYLQPGKERVCKDGQIDHGCYCKKATNVYPPENILLSQDIRWARGCKKRRPDAIIPGTMKSGTTALKAYLEIHPAITFPDKELKFANHHKVEEFDEYNKVMPYSTPDQIAIEKTAGYFNRIPVVERLREALPDIKFIIIMREPIQRAVSNYMHMLAIKVKSSGTLPIVKEHSSAPQYEIKSTFRESVLFPNGSLKTANRLLDTSRYVRYLKQWYRIYPRHQILVLDGEEFTQDPLPSLQRVEEFLGIDRFFDEDKFFFNETKGFICLRDPFEMCMTGNKGRPHEEVSDDLMEKLRDHFRPFNRKLVKVLERELSWTNSY</sequence>
<keyword evidence="2" id="KW-0325">Glycoprotein</keyword>
<dbReference type="PANTHER" id="PTHR10605:SF65">
    <property type="entry name" value="GH20068P"/>
    <property type="match status" value="1"/>
</dbReference>
<feature type="domain" description="Sulfotransferase" evidence="7">
    <location>
        <begin position="153"/>
        <end position="395"/>
    </location>
</feature>